<name>A0ABS4GWQ6_9BACL</name>
<evidence type="ECO:0000256" key="1">
    <source>
        <dbReference type="SAM" id="MobiDB-lite"/>
    </source>
</evidence>
<feature type="region of interest" description="Disordered" evidence="1">
    <location>
        <begin position="148"/>
        <end position="167"/>
    </location>
</feature>
<keyword evidence="3" id="KW-1185">Reference proteome</keyword>
<accession>A0ABS4GWQ6</accession>
<organism evidence="2 3">
    <name type="scientific">Ammoniphilus resinae</name>
    <dbReference type="NCBI Taxonomy" id="861532"/>
    <lineage>
        <taxon>Bacteria</taxon>
        <taxon>Bacillati</taxon>
        <taxon>Bacillota</taxon>
        <taxon>Bacilli</taxon>
        <taxon>Bacillales</taxon>
        <taxon>Paenibacillaceae</taxon>
        <taxon>Aneurinibacillus group</taxon>
        <taxon>Ammoniphilus</taxon>
    </lineage>
</organism>
<reference evidence="2 3" key="1">
    <citation type="submission" date="2021-03" db="EMBL/GenBank/DDBJ databases">
        <title>Genomic Encyclopedia of Type Strains, Phase IV (KMG-IV): sequencing the most valuable type-strain genomes for metagenomic binning, comparative biology and taxonomic classification.</title>
        <authorList>
            <person name="Goeker M."/>
        </authorList>
    </citation>
    <scope>NUCLEOTIDE SEQUENCE [LARGE SCALE GENOMIC DNA]</scope>
    <source>
        <strain evidence="2 3">DSM 24738</strain>
    </source>
</reference>
<gene>
    <name evidence="2" type="ORF">J2Z37_004717</name>
</gene>
<evidence type="ECO:0000313" key="2">
    <source>
        <dbReference type="EMBL" id="MBP1934697.1"/>
    </source>
</evidence>
<comment type="caution">
    <text evidence="2">The sequence shown here is derived from an EMBL/GenBank/DDBJ whole genome shotgun (WGS) entry which is preliminary data.</text>
</comment>
<proteinExistence type="predicted"/>
<dbReference type="Proteomes" id="UP001519343">
    <property type="component" value="Unassembled WGS sequence"/>
</dbReference>
<protein>
    <submittedName>
        <fullName evidence="2">Uncharacterized protein</fullName>
    </submittedName>
</protein>
<sequence length="167" mass="18952">MSKYESTILELANLRIDDIREFQNDGDTVTEALAHWGGTTQDPVYVQIVYYGSNNITKGDLATVRALPVGESIVYLTDAFGREYTQPMYVVVAGNFGSVLDNYFYEKEKGQNQPVELTQEAQDYMEQMRKIQDSDGGIPIDQLSDQAKKNMEQYEATQRAVEELTNR</sequence>
<dbReference type="RefSeq" id="WP_209812682.1">
    <property type="nucleotide sequence ID" value="NZ_JAGGKT010000025.1"/>
</dbReference>
<evidence type="ECO:0000313" key="3">
    <source>
        <dbReference type="Proteomes" id="UP001519343"/>
    </source>
</evidence>
<dbReference type="EMBL" id="JAGGKT010000025">
    <property type="protein sequence ID" value="MBP1934697.1"/>
    <property type="molecule type" value="Genomic_DNA"/>
</dbReference>